<proteinExistence type="inferred from homology"/>
<organism evidence="10 11">
    <name type="scientific">Aspergillus bombycis</name>
    <dbReference type="NCBI Taxonomy" id="109264"/>
    <lineage>
        <taxon>Eukaryota</taxon>
        <taxon>Fungi</taxon>
        <taxon>Dikarya</taxon>
        <taxon>Ascomycota</taxon>
        <taxon>Pezizomycotina</taxon>
        <taxon>Eurotiomycetes</taxon>
        <taxon>Eurotiomycetidae</taxon>
        <taxon>Eurotiales</taxon>
        <taxon>Aspergillaceae</taxon>
        <taxon>Aspergillus</taxon>
    </lineage>
</organism>
<dbReference type="InterPro" id="IPR016195">
    <property type="entry name" value="Pol/histidinol_Pase-like"/>
</dbReference>
<dbReference type="PANTHER" id="PTHR21039">
    <property type="entry name" value="HISTIDINOL PHOSPHATASE-RELATED"/>
    <property type="match status" value="1"/>
</dbReference>
<keyword evidence="6 8" id="KW-0368">Histidine biosynthesis</keyword>
<dbReference type="NCBIfam" id="TIGR01856">
    <property type="entry name" value="hisJ_fam"/>
    <property type="match status" value="1"/>
</dbReference>
<accession>A0A1F8A093</accession>
<comment type="pathway">
    <text evidence="1 8">Amino-acid biosynthesis; L-histidine biosynthesis; L-histidine from 5-phospho-alpha-D-ribose 1-diphosphate: step 8/9.</text>
</comment>
<dbReference type="Gene3D" id="3.20.20.140">
    <property type="entry name" value="Metal-dependent hydrolases"/>
    <property type="match status" value="1"/>
</dbReference>
<protein>
    <recommendedName>
        <fullName evidence="3 8">Histidinol-phosphatase</fullName>
        <shortName evidence="8">HolPase</shortName>
        <ecNumber evidence="3 8">3.1.3.15</ecNumber>
    </recommendedName>
</protein>
<dbReference type="CDD" id="cd12110">
    <property type="entry name" value="PHP_HisPPase_Hisj_like"/>
    <property type="match status" value="1"/>
</dbReference>
<dbReference type="FunFam" id="3.20.20.140:FF:000059">
    <property type="entry name" value="Histidinol-phosphatase"/>
    <property type="match status" value="1"/>
</dbReference>
<evidence type="ECO:0000256" key="6">
    <source>
        <dbReference type="ARBA" id="ARBA00023102"/>
    </source>
</evidence>
<dbReference type="AlphaFoldDB" id="A0A1F8A093"/>
<dbReference type="InterPro" id="IPR010140">
    <property type="entry name" value="Histidinol_P_phosphatase_HisJ"/>
</dbReference>
<evidence type="ECO:0000256" key="7">
    <source>
        <dbReference type="ARBA" id="ARBA00049158"/>
    </source>
</evidence>
<evidence type="ECO:0000256" key="5">
    <source>
        <dbReference type="ARBA" id="ARBA00022801"/>
    </source>
</evidence>
<dbReference type="InterPro" id="IPR004013">
    <property type="entry name" value="PHP_dom"/>
</dbReference>
<dbReference type="RefSeq" id="XP_022388847.1">
    <property type="nucleotide sequence ID" value="XM_022533775.1"/>
</dbReference>
<comment type="caution">
    <text evidence="10">The sequence shown here is derived from an EMBL/GenBank/DDBJ whole genome shotgun (WGS) entry which is preliminary data.</text>
</comment>
<evidence type="ECO:0000256" key="1">
    <source>
        <dbReference type="ARBA" id="ARBA00004970"/>
    </source>
</evidence>
<dbReference type="UniPathway" id="UPA00031">
    <property type="reaction ID" value="UER00013"/>
</dbReference>
<keyword evidence="5 8" id="KW-0378">Hydrolase</keyword>
<dbReference type="PANTHER" id="PTHR21039:SF0">
    <property type="entry name" value="HISTIDINOL-PHOSPHATASE"/>
    <property type="match status" value="1"/>
</dbReference>
<dbReference type="Pfam" id="PF02811">
    <property type="entry name" value="PHP"/>
    <property type="match status" value="1"/>
</dbReference>
<evidence type="ECO:0000256" key="3">
    <source>
        <dbReference type="ARBA" id="ARBA00013085"/>
    </source>
</evidence>
<evidence type="ECO:0000313" key="10">
    <source>
        <dbReference type="EMBL" id="OGM45130.1"/>
    </source>
</evidence>
<evidence type="ECO:0000256" key="4">
    <source>
        <dbReference type="ARBA" id="ARBA00022605"/>
    </source>
</evidence>
<dbReference type="EMBL" id="LYCR01000046">
    <property type="protein sequence ID" value="OGM45130.1"/>
    <property type="molecule type" value="Genomic_DNA"/>
</dbReference>
<dbReference type="GO" id="GO:0005737">
    <property type="term" value="C:cytoplasm"/>
    <property type="evidence" value="ECO:0007669"/>
    <property type="project" value="TreeGrafter"/>
</dbReference>
<dbReference type="EC" id="3.1.3.15" evidence="3 8"/>
<name>A0A1F8A093_9EURO</name>
<dbReference type="SUPFAM" id="SSF89550">
    <property type="entry name" value="PHP domain-like"/>
    <property type="match status" value="1"/>
</dbReference>
<dbReference type="STRING" id="109264.A0A1F8A093"/>
<gene>
    <name evidence="10" type="ORF">ABOM_006646</name>
</gene>
<evidence type="ECO:0000313" key="11">
    <source>
        <dbReference type="Proteomes" id="UP000179179"/>
    </source>
</evidence>
<evidence type="ECO:0000259" key="9">
    <source>
        <dbReference type="Pfam" id="PF02811"/>
    </source>
</evidence>
<dbReference type="GeneID" id="34450036"/>
<evidence type="ECO:0000256" key="2">
    <source>
        <dbReference type="ARBA" id="ARBA00009152"/>
    </source>
</evidence>
<feature type="domain" description="PHP" evidence="9">
    <location>
        <begin position="5"/>
        <end position="219"/>
    </location>
</feature>
<evidence type="ECO:0000256" key="8">
    <source>
        <dbReference type="RuleBase" id="RU366003"/>
    </source>
</evidence>
<keyword evidence="11" id="KW-1185">Reference proteome</keyword>
<reference evidence="10 11" key="1">
    <citation type="journal article" date="2016" name="Genome Biol. Evol.">
        <title>Draft genome sequence of an aflatoxigenic Aspergillus species, A. bombycis.</title>
        <authorList>
            <person name="Moore G.G."/>
            <person name="Mack B.M."/>
            <person name="Beltz S.B."/>
            <person name="Gilbert M.K."/>
        </authorList>
    </citation>
    <scope>NUCLEOTIDE SEQUENCE [LARGE SCALE GENOMIC DNA]</scope>
    <source>
        <strain evidence="11">NRRL 26010</strain>
    </source>
</reference>
<keyword evidence="4 8" id="KW-0028">Amino-acid biosynthesis</keyword>
<dbReference type="GO" id="GO:0000105">
    <property type="term" value="P:L-histidine biosynthetic process"/>
    <property type="evidence" value="ECO:0007669"/>
    <property type="project" value="UniProtKB-UniRule"/>
</dbReference>
<comment type="catalytic activity">
    <reaction evidence="7 8">
        <text>L-histidinol phosphate + H2O = L-histidinol + phosphate</text>
        <dbReference type="Rhea" id="RHEA:14465"/>
        <dbReference type="ChEBI" id="CHEBI:15377"/>
        <dbReference type="ChEBI" id="CHEBI:43474"/>
        <dbReference type="ChEBI" id="CHEBI:57699"/>
        <dbReference type="ChEBI" id="CHEBI:57980"/>
        <dbReference type="EC" id="3.1.3.15"/>
    </reaction>
</comment>
<sequence length="315" mass="35934">MPFSHHSHSGEFCPSHAQDSLEQVIQEAISQGMQVFCLSEHMPRTEEELYDEEIKAGVTSSFLLSNEARYFSKAIQLREKYASQIKVLVGFESEWIESRTSLGLIQNSLSKYPWEFFVGSVHHLHGIPIDWSRELYLKARGISGGTDERMFEDYFDVHFEMLQSLKPPIVGHFDLIRLHCDSSKSCPEGLRKWPGVWQRVVRNLEYISNYGGLLELNSAALRKGLDMPYPSAEICQEFLAMGGRFCLSDDSHGVAQVGAKYQQMLKFAKEQGIQKLHFLELAPEGTSGVVDSRFPRTIQKSCTLAEVEELAYWQR</sequence>
<comment type="similarity">
    <text evidence="2 8">Belongs to the PHP hydrolase family. HisK subfamily.</text>
</comment>
<dbReference type="Proteomes" id="UP000179179">
    <property type="component" value="Unassembled WGS sequence"/>
</dbReference>
<dbReference type="GO" id="GO:0004401">
    <property type="term" value="F:histidinol-phosphatase activity"/>
    <property type="evidence" value="ECO:0007669"/>
    <property type="project" value="UniProtKB-UniRule"/>
</dbReference>
<dbReference type="OrthoDB" id="5957391at2759"/>